<dbReference type="EMBL" id="JABCRE010000002">
    <property type="protein sequence ID" value="NMW31233.1"/>
    <property type="molecule type" value="Genomic_DNA"/>
</dbReference>
<protein>
    <submittedName>
        <fullName evidence="3">Uncharacterized protein</fullName>
    </submittedName>
</protein>
<evidence type="ECO:0000313" key="3">
    <source>
        <dbReference type="EMBL" id="NMW31233.1"/>
    </source>
</evidence>
<dbReference type="Proteomes" id="UP000561181">
    <property type="component" value="Unassembled WGS sequence"/>
</dbReference>
<proteinExistence type="predicted"/>
<evidence type="ECO:0000313" key="4">
    <source>
        <dbReference type="Proteomes" id="UP000561181"/>
    </source>
</evidence>
<dbReference type="RefSeq" id="WP_170010542.1">
    <property type="nucleotide sequence ID" value="NZ_JABCRE010000002.1"/>
</dbReference>
<evidence type="ECO:0000256" key="1">
    <source>
        <dbReference type="SAM" id="MobiDB-lite"/>
    </source>
</evidence>
<name>A0A848QKL1_9SPHN</name>
<feature type="signal peptide" evidence="2">
    <location>
        <begin position="1"/>
        <end position="23"/>
    </location>
</feature>
<gene>
    <name evidence="3" type="ORF">HKD42_04085</name>
</gene>
<organism evidence="3 4">
    <name type="scientific">Pontixanthobacter rizhaonensis</name>
    <dbReference type="NCBI Taxonomy" id="2730337"/>
    <lineage>
        <taxon>Bacteria</taxon>
        <taxon>Pseudomonadati</taxon>
        <taxon>Pseudomonadota</taxon>
        <taxon>Alphaproteobacteria</taxon>
        <taxon>Sphingomonadales</taxon>
        <taxon>Erythrobacteraceae</taxon>
        <taxon>Pontixanthobacter</taxon>
    </lineage>
</organism>
<keyword evidence="2" id="KW-0732">Signal</keyword>
<feature type="chain" id="PRO_5032935720" evidence="2">
    <location>
        <begin position="24"/>
        <end position="118"/>
    </location>
</feature>
<accession>A0A848QKL1</accession>
<evidence type="ECO:0000256" key="2">
    <source>
        <dbReference type="SAM" id="SignalP"/>
    </source>
</evidence>
<feature type="region of interest" description="Disordered" evidence="1">
    <location>
        <begin position="21"/>
        <end position="118"/>
    </location>
</feature>
<reference evidence="3 4" key="1">
    <citation type="submission" date="2020-04" db="EMBL/GenBank/DDBJ databases">
        <authorList>
            <person name="Liu A."/>
        </authorList>
    </citation>
    <scope>NUCLEOTIDE SEQUENCE [LARGE SCALE GENOMIC DNA]</scope>
    <source>
        <strain evidence="3 4">RZ02</strain>
    </source>
</reference>
<feature type="compositionally biased region" description="Polar residues" evidence="1">
    <location>
        <begin position="55"/>
        <end position="66"/>
    </location>
</feature>
<keyword evidence="4" id="KW-1185">Reference proteome</keyword>
<comment type="caution">
    <text evidence="3">The sequence shown here is derived from an EMBL/GenBank/DDBJ whole genome shotgun (WGS) entry which is preliminary data.</text>
</comment>
<sequence length="118" mass="12307">MRKQIMALIAALAISIPASPIVAAPKSPKLSKCDGKKRRPANPYGSILPTVDPETGTSTPAGQPSGSEPGEEPKREGVEVFPSKSSMLPKPATRPGTKTQPIVPPISSAQSKRAHQSC</sequence>
<dbReference type="AlphaFoldDB" id="A0A848QKL1"/>